<protein>
    <submittedName>
        <fullName evidence="2">Gag-like protein</fullName>
    </submittedName>
</protein>
<proteinExistence type="predicted"/>
<dbReference type="PANTHER" id="PTHR47331">
    <property type="entry name" value="PHD-TYPE DOMAIN-CONTAINING PROTEIN"/>
    <property type="match status" value="1"/>
</dbReference>
<dbReference type="WBParaSite" id="PgE006_g002_t01">
    <property type="protein sequence ID" value="PgE006_g002_t01"/>
    <property type="gene ID" value="PgE006_g002"/>
</dbReference>
<organism evidence="1 2">
    <name type="scientific">Parascaris univalens</name>
    <name type="common">Nematode worm</name>
    <dbReference type="NCBI Taxonomy" id="6257"/>
    <lineage>
        <taxon>Eukaryota</taxon>
        <taxon>Metazoa</taxon>
        <taxon>Ecdysozoa</taxon>
        <taxon>Nematoda</taxon>
        <taxon>Chromadorea</taxon>
        <taxon>Rhabditida</taxon>
        <taxon>Spirurina</taxon>
        <taxon>Ascaridomorpha</taxon>
        <taxon>Ascaridoidea</taxon>
        <taxon>Ascarididae</taxon>
        <taxon>Parascaris</taxon>
    </lineage>
</organism>
<name>A0A914ZXC2_PARUN</name>
<dbReference type="InterPro" id="IPR005312">
    <property type="entry name" value="DUF1759"/>
</dbReference>
<reference evidence="2" key="1">
    <citation type="submission" date="2022-11" db="UniProtKB">
        <authorList>
            <consortium name="WormBaseParasite"/>
        </authorList>
    </citation>
    <scope>IDENTIFICATION</scope>
</reference>
<evidence type="ECO:0000313" key="1">
    <source>
        <dbReference type="Proteomes" id="UP000887569"/>
    </source>
</evidence>
<dbReference type="Proteomes" id="UP000887569">
    <property type="component" value="Unplaced"/>
</dbReference>
<accession>A0A914ZXC2</accession>
<dbReference type="AlphaFoldDB" id="A0A914ZXC2"/>
<dbReference type="Pfam" id="PF03564">
    <property type="entry name" value="DUF1759"/>
    <property type="match status" value="1"/>
</dbReference>
<dbReference type="PANTHER" id="PTHR47331:SF5">
    <property type="entry name" value="RIBONUCLEASE H"/>
    <property type="match status" value="1"/>
</dbReference>
<evidence type="ECO:0000313" key="2">
    <source>
        <dbReference type="WBParaSite" id="PgE006_g002_t01"/>
    </source>
</evidence>
<keyword evidence="1" id="KW-1185">Reference proteome</keyword>
<sequence length="356" mass="41191">QLVLRCYVTQLREATENRTESDARTPAISAISFSPLRLPKIELRSFDGNSTNWHVFWDWCVSTVDNQAISDQKKFAYFPSCMVGTDKELIEAYHPQNPAYSDIVKRVKERYANNEIIIQQRYAQLERIARIQDGRQVCRLVEDIERILELFSHQGFSLISDPMIQRQTEKKLPRWVLQDLERKNLEDDSWDVTKLRKFLSNVALTQEAVHRMTSEVGGIKISERPHFKGSKPSVYGKNTSALSVVPERKTKAVPCAFCKAPHFANQCRKYPVRDQRVQRCRLLSLCFRCLKPSHCTKECLSQKICFYCKGFHNGAFCLSRRNQQRSGQHSRSQVTQMGTADGENIIEEALLTLLLW</sequence>